<keyword evidence="2" id="KW-0560">Oxidoreductase</keyword>
<dbReference type="InterPro" id="IPR000415">
    <property type="entry name" value="Nitroreductase-like"/>
</dbReference>
<dbReference type="PANTHER" id="PTHR43673:SF10">
    <property type="entry name" value="NADH DEHYDROGENASE_NAD(P)H NITROREDUCTASE XCC3605-RELATED"/>
    <property type="match status" value="1"/>
</dbReference>
<protein>
    <submittedName>
        <fullName evidence="4">Diguanylate cyclase</fullName>
    </submittedName>
</protein>
<name>A0A395W6F5_9FIRM</name>
<dbReference type="AlphaFoldDB" id="A0A395W6F5"/>
<sequence>MNEAYKNLLERRSVRKYNDKKVSHDLIEKIVYAGQFAPSGMNRQIYAFVVVEDEELVKVLSRMNAEAMNSSSDPFYGAKSMIIVFADSNAPTYLYDGALAMGNLMNAANALGVDSCWIHRAKEVFETDFGKELKRKWGLPESYEGIGHCILGYRANTLDKRAERTSKVIYA</sequence>
<dbReference type="Pfam" id="PF00881">
    <property type="entry name" value="Nitroreductase"/>
    <property type="match status" value="1"/>
</dbReference>
<organism evidence="4 5">
    <name type="scientific">Holdemanella biformis</name>
    <dbReference type="NCBI Taxonomy" id="1735"/>
    <lineage>
        <taxon>Bacteria</taxon>
        <taxon>Bacillati</taxon>
        <taxon>Bacillota</taxon>
        <taxon>Erysipelotrichia</taxon>
        <taxon>Erysipelotrichales</taxon>
        <taxon>Erysipelotrichaceae</taxon>
        <taxon>Holdemanella</taxon>
    </lineage>
</organism>
<dbReference type="Gene3D" id="3.40.109.10">
    <property type="entry name" value="NADH Oxidase"/>
    <property type="match status" value="1"/>
</dbReference>
<evidence type="ECO:0000256" key="1">
    <source>
        <dbReference type="ARBA" id="ARBA00007118"/>
    </source>
</evidence>
<evidence type="ECO:0000313" key="5">
    <source>
        <dbReference type="Proteomes" id="UP000265489"/>
    </source>
</evidence>
<feature type="domain" description="Nitroreductase" evidence="3">
    <location>
        <begin position="9"/>
        <end position="153"/>
    </location>
</feature>
<comment type="caution">
    <text evidence="4">The sequence shown here is derived from an EMBL/GenBank/DDBJ whole genome shotgun (WGS) entry which is preliminary data.</text>
</comment>
<evidence type="ECO:0000256" key="2">
    <source>
        <dbReference type="ARBA" id="ARBA00023002"/>
    </source>
</evidence>
<dbReference type="GeneID" id="66580048"/>
<comment type="similarity">
    <text evidence="1">Belongs to the nitroreductase family.</text>
</comment>
<dbReference type="EMBL" id="QRYQ01000012">
    <property type="protein sequence ID" value="RGU91250.1"/>
    <property type="molecule type" value="Genomic_DNA"/>
</dbReference>
<dbReference type="RefSeq" id="WP_118325282.1">
    <property type="nucleotide sequence ID" value="NZ_CATXNH010000113.1"/>
</dbReference>
<evidence type="ECO:0000259" key="3">
    <source>
        <dbReference type="Pfam" id="PF00881"/>
    </source>
</evidence>
<dbReference type="GO" id="GO:0016491">
    <property type="term" value="F:oxidoreductase activity"/>
    <property type="evidence" value="ECO:0007669"/>
    <property type="project" value="UniProtKB-KW"/>
</dbReference>
<dbReference type="CDD" id="cd02136">
    <property type="entry name" value="PnbA_NfnB-like"/>
    <property type="match status" value="1"/>
</dbReference>
<proteinExistence type="inferred from homology"/>
<reference evidence="4 5" key="1">
    <citation type="submission" date="2018-08" db="EMBL/GenBank/DDBJ databases">
        <title>A genome reference for cultivated species of the human gut microbiota.</title>
        <authorList>
            <person name="Zou Y."/>
            <person name="Xue W."/>
            <person name="Luo G."/>
        </authorList>
    </citation>
    <scope>NUCLEOTIDE SEQUENCE [LARGE SCALE GENOMIC DNA]</scope>
    <source>
        <strain evidence="4 5">AF15-20</strain>
    </source>
</reference>
<evidence type="ECO:0000313" key="4">
    <source>
        <dbReference type="EMBL" id="RGU91250.1"/>
    </source>
</evidence>
<dbReference type="Proteomes" id="UP000265489">
    <property type="component" value="Unassembled WGS sequence"/>
</dbReference>
<dbReference type="PANTHER" id="PTHR43673">
    <property type="entry name" value="NAD(P)H NITROREDUCTASE YDGI-RELATED"/>
    <property type="match status" value="1"/>
</dbReference>
<dbReference type="SUPFAM" id="SSF55469">
    <property type="entry name" value="FMN-dependent nitroreductase-like"/>
    <property type="match status" value="1"/>
</dbReference>
<gene>
    <name evidence="4" type="ORF">DWW32_07285</name>
</gene>
<accession>A0A395W6F5</accession>
<dbReference type="InterPro" id="IPR029479">
    <property type="entry name" value="Nitroreductase"/>
</dbReference>